<sequence>MKLFTTTTSLTAVLTFIGNAAARWDCESPSGGPGFDALRADHQAFNRAFGNPRLTADAEKCFVSRCNGRDLAWCNMTPARKSEISNERNVMAATSPGTGKNCFWVVDGGAYLWYADNYSMMWPAASVDIRRC</sequence>
<evidence type="ECO:0000313" key="2">
    <source>
        <dbReference type="EMBL" id="KAK3325919.1"/>
    </source>
</evidence>
<reference evidence="2" key="1">
    <citation type="journal article" date="2023" name="Mol. Phylogenet. Evol.">
        <title>Genome-scale phylogeny and comparative genomics of the fungal order Sordariales.</title>
        <authorList>
            <person name="Hensen N."/>
            <person name="Bonometti L."/>
            <person name="Westerberg I."/>
            <person name="Brannstrom I.O."/>
            <person name="Guillou S."/>
            <person name="Cros-Aarteil S."/>
            <person name="Calhoun S."/>
            <person name="Haridas S."/>
            <person name="Kuo A."/>
            <person name="Mondo S."/>
            <person name="Pangilinan J."/>
            <person name="Riley R."/>
            <person name="LaButti K."/>
            <person name="Andreopoulos B."/>
            <person name="Lipzen A."/>
            <person name="Chen C."/>
            <person name="Yan M."/>
            <person name="Daum C."/>
            <person name="Ng V."/>
            <person name="Clum A."/>
            <person name="Steindorff A."/>
            <person name="Ohm R.A."/>
            <person name="Martin F."/>
            <person name="Silar P."/>
            <person name="Natvig D.O."/>
            <person name="Lalanne C."/>
            <person name="Gautier V."/>
            <person name="Ament-Velasquez S.L."/>
            <person name="Kruys A."/>
            <person name="Hutchinson M.I."/>
            <person name="Powell A.J."/>
            <person name="Barry K."/>
            <person name="Miller A.N."/>
            <person name="Grigoriev I.V."/>
            <person name="Debuchy R."/>
            <person name="Gladieux P."/>
            <person name="Hiltunen Thoren M."/>
            <person name="Johannesson H."/>
        </authorList>
    </citation>
    <scope>NUCLEOTIDE SEQUENCE</scope>
    <source>
        <strain evidence="2">CBS 118394</strain>
    </source>
</reference>
<evidence type="ECO:0000313" key="3">
    <source>
        <dbReference type="Proteomes" id="UP001283341"/>
    </source>
</evidence>
<dbReference type="AlphaFoldDB" id="A0AAE0IJ36"/>
<protein>
    <submittedName>
        <fullName evidence="2">Uncharacterized protein</fullName>
    </submittedName>
</protein>
<dbReference type="Proteomes" id="UP001283341">
    <property type="component" value="Unassembled WGS sequence"/>
</dbReference>
<keyword evidence="1" id="KW-0732">Signal</keyword>
<keyword evidence="3" id="KW-1185">Reference proteome</keyword>
<accession>A0AAE0IJ36</accession>
<organism evidence="2 3">
    <name type="scientific">Apodospora peruviana</name>
    <dbReference type="NCBI Taxonomy" id="516989"/>
    <lineage>
        <taxon>Eukaryota</taxon>
        <taxon>Fungi</taxon>
        <taxon>Dikarya</taxon>
        <taxon>Ascomycota</taxon>
        <taxon>Pezizomycotina</taxon>
        <taxon>Sordariomycetes</taxon>
        <taxon>Sordariomycetidae</taxon>
        <taxon>Sordariales</taxon>
        <taxon>Lasiosphaeriaceae</taxon>
        <taxon>Apodospora</taxon>
    </lineage>
</organism>
<reference evidence="2" key="2">
    <citation type="submission" date="2023-06" db="EMBL/GenBank/DDBJ databases">
        <authorList>
            <consortium name="Lawrence Berkeley National Laboratory"/>
            <person name="Haridas S."/>
            <person name="Hensen N."/>
            <person name="Bonometti L."/>
            <person name="Westerberg I."/>
            <person name="Brannstrom I.O."/>
            <person name="Guillou S."/>
            <person name="Cros-Aarteil S."/>
            <person name="Calhoun S."/>
            <person name="Kuo A."/>
            <person name="Mondo S."/>
            <person name="Pangilinan J."/>
            <person name="Riley R."/>
            <person name="Labutti K."/>
            <person name="Andreopoulos B."/>
            <person name="Lipzen A."/>
            <person name="Chen C."/>
            <person name="Yanf M."/>
            <person name="Daum C."/>
            <person name="Ng V."/>
            <person name="Clum A."/>
            <person name="Steindorff A."/>
            <person name="Ohm R."/>
            <person name="Martin F."/>
            <person name="Silar P."/>
            <person name="Natvig D."/>
            <person name="Lalanne C."/>
            <person name="Gautier V."/>
            <person name="Ament-Velasquez S.L."/>
            <person name="Kruys A."/>
            <person name="Hutchinson M.I."/>
            <person name="Powell A.J."/>
            <person name="Barry K."/>
            <person name="Miller A.N."/>
            <person name="Grigoriev I.V."/>
            <person name="Debuchy R."/>
            <person name="Gladieux P."/>
            <person name="Thoren M.H."/>
            <person name="Johannesson H."/>
        </authorList>
    </citation>
    <scope>NUCLEOTIDE SEQUENCE</scope>
    <source>
        <strain evidence="2">CBS 118394</strain>
    </source>
</reference>
<comment type="caution">
    <text evidence="2">The sequence shown here is derived from an EMBL/GenBank/DDBJ whole genome shotgun (WGS) entry which is preliminary data.</text>
</comment>
<dbReference type="EMBL" id="JAUEDM010000002">
    <property type="protein sequence ID" value="KAK3325919.1"/>
    <property type="molecule type" value="Genomic_DNA"/>
</dbReference>
<feature type="chain" id="PRO_5042040094" evidence="1">
    <location>
        <begin position="23"/>
        <end position="132"/>
    </location>
</feature>
<feature type="signal peptide" evidence="1">
    <location>
        <begin position="1"/>
        <end position="22"/>
    </location>
</feature>
<gene>
    <name evidence="2" type="ORF">B0H66DRAFT_549766</name>
</gene>
<proteinExistence type="predicted"/>
<name>A0AAE0IJ36_9PEZI</name>
<evidence type="ECO:0000256" key="1">
    <source>
        <dbReference type="SAM" id="SignalP"/>
    </source>
</evidence>